<keyword evidence="5 8" id="KW-0812">Transmembrane</keyword>
<organism evidence="9 10">
    <name type="scientific">Helicobacter jaachi</name>
    <dbReference type="NCBI Taxonomy" id="1677920"/>
    <lineage>
        <taxon>Bacteria</taxon>
        <taxon>Pseudomonadati</taxon>
        <taxon>Campylobacterota</taxon>
        <taxon>Epsilonproteobacteria</taxon>
        <taxon>Campylobacterales</taxon>
        <taxon>Helicobacteraceae</taxon>
        <taxon>Helicobacter</taxon>
    </lineage>
</organism>
<keyword evidence="3 8" id="KW-0813">Transport</keyword>
<dbReference type="STRING" id="1677920.LS71_00540"/>
<feature type="transmembrane region" description="Helical" evidence="8">
    <location>
        <begin position="76"/>
        <end position="95"/>
    </location>
</feature>
<dbReference type="Pfam" id="PF02652">
    <property type="entry name" value="Lactate_perm"/>
    <property type="match status" value="2"/>
</dbReference>
<evidence type="ECO:0000256" key="1">
    <source>
        <dbReference type="ARBA" id="ARBA00004651"/>
    </source>
</evidence>
<keyword evidence="7 8" id="KW-0472">Membrane</keyword>
<dbReference type="AlphaFoldDB" id="A0A4U8TAJ8"/>
<feature type="transmembrane region" description="Helical" evidence="8">
    <location>
        <begin position="195"/>
        <end position="218"/>
    </location>
</feature>
<evidence type="ECO:0000313" key="9">
    <source>
        <dbReference type="EMBL" id="TLD96881.1"/>
    </source>
</evidence>
<protein>
    <recommendedName>
        <fullName evidence="8">L-lactate permease</fullName>
    </recommendedName>
</protein>
<dbReference type="PANTHER" id="PTHR30003:SF0">
    <property type="entry name" value="GLYCOLATE PERMEASE GLCA-RELATED"/>
    <property type="match status" value="1"/>
</dbReference>
<gene>
    <name evidence="9" type="ORF">LS71_004630</name>
</gene>
<comment type="function">
    <text evidence="8">Uptake of L-lactate across the membrane. Can also transport D-lactate and glycolate.</text>
</comment>
<reference evidence="9 10" key="1">
    <citation type="journal article" date="2014" name="Genome Announc.">
        <title>Draft genome sequences of eight enterohepatic helicobacter species isolated from both laboratory and wild rodents.</title>
        <authorList>
            <person name="Sheh A."/>
            <person name="Shen Z."/>
            <person name="Fox J.G."/>
        </authorList>
    </citation>
    <scope>NUCLEOTIDE SEQUENCE [LARGE SCALE GENOMIC DNA]</scope>
    <source>
        <strain evidence="9 10">MIT 09-6949</strain>
    </source>
</reference>
<feature type="transmembrane region" description="Helical" evidence="8">
    <location>
        <begin position="44"/>
        <end position="64"/>
    </location>
</feature>
<feature type="transmembrane region" description="Helical" evidence="8">
    <location>
        <begin position="18"/>
        <end position="37"/>
    </location>
</feature>
<evidence type="ECO:0000313" key="10">
    <source>
        <dbReference type="Proteomes" id="UP000029733"/>
    </source>
</evidence>
<feature type="transmembrane region" description="Helical" evidence="8">
    <location>
        <begin position="162"/>
        <end position="183"/>
    </location>
</feature>
<feature type="transmembrane region" description="Helical" evidence="8">
    <location>
        <begin position="256"/>
        <end position="273"/>
    </location>
</feature>
<keyword evidence="10" id="KW-1185">Reference proteome</keyword>
<sequence>MDMVNVVYNQNFDPLGSIWLSALVAFAPILCFLLCLLAFKMKGYVAGFLTVVLASILACVVYKMPFSLVGASFVQGFANGLWPIAWIIIAAIFLYKLSVKSGSFEVIKQSVMSITPDHRIQVILIGFCFGSFLEGAIGFGGPVAITAALLVGLGLKPLQAAGLCLIANTAPVAFGAVGIPIIAMTNLVEIEQYAVAGMVGRMLVPLSLTIPFFIVFLMDGFKGVKETFPAILIAALSFTCTQFLSSNYLGAELPDIISAVVSLACTTIFLRFWRPSSIFRLDDLKDFSNHKQLAFGEVFKAWLPFILLIICIIIWTQPWFKAIFESKPFLFKDIANLTEVPANSFWFAFKPILDEAGTTIGFVKTGLLHYTQVTVAFGSTIGGIFDPNGKAVGLNLGLSFIVQAGSAILVAAFLTIFLLRIKADDAADCFGETLKEMAMPCITIGLVVAFAFVAKNSGMSGTLGTAFAQTGNAFAFFSPMIGWIGVFLTGSDTSSNLLFGTLQQVSATKLGIGEALFLAANSVGGVVGKMISPQSIAIACAAVGLAGKESDLFKFTLKYSVGFILLIGIWTWVIASFLGVMIPDVVALAKH</sequence>
<evidence type="ECO:0000256" key="4">
    <source>
        <dbReference type="ARBA" id="ARBA00022475"/>
    </source>
</evidence>
<dbReference type="EMBL" id="JRPR02000002">
    <property type="protein sequence ID" value="TLD96881.1"/>
    <property type="molecule type" value="Genomic_DNA"/>
</dbReference>
<feature type="transmembrane region" description="Helical" evidence="8">
    <location>
        <begin position="230"/>
        <end position="250"/>
    </location>
</feature>
<keyword evidence="6 8" id="KW-1133">Transmembrane helix</keyword>
<dbReference type="GO" id="GO:0005886">
    <property type="term" value="C:plasma membrane"/>
    <property type="evidence" value="ECO:0007669"/>
    <property type="project" value="UniProtKB-SubCell"/>
</dbReference>
<feature type="transmembrane region" description="Helical" evidence="8">
    <location>
        <begin position="530"/>
        <end position="547"/>
    </location>
</feature>
<evidence type="ECO:0000256" key="7">
    <source>
        <dbReference type="ARBA" id="ARBA00023136"/>
    </source>
</evidence>
<evidence type="ECO:0000256" key="5">
    <source>
        <dbReference type="ARBA" id="ARBA00022692"/>
    </source>
</evidence>
<comment type="similarity">
    <text evidence="2 8">Belongs to the lactate permease family.</text>
</comment>
<feature type="transmembrane region" description="Helical" evidence="8">
    <location>
        <begin position="559"/>
        <end position="582"/>
    </location>
</feature>
<dbReference type="PANTHER" id="PTHR30003">
    <property type="entry name" value="L-LACTATE PERMEASE"/>
    <property type="match status" value="1"/>
</dbReference>
<evidence type="ECO:0000256" key="2">
    <source>
        <dbReference type="ARBA" id="ARBA00010100"/>
    </source>
</evidence>
<evidence type="ECO:0000256" key="6">
    <source>
        <dbReference type="ARBA" id="ARBA00022989"/>
    </source>
</evidence>
<dbReference type="GO" id="GO:0015295">
    <property type="term" value="F:solute:proton symporter activity"/>
    <property type="evidence" value="ECO:0007669"/>
    <property type="project" value="TreeGrafter"/>
</dbReference>
<dbReference type="InterPro" id="IPR003804">
    <property type="entry name" value="Lactate_perm"/>
</dbReference>
<comment type="subcellular location">
    <subcellularLocation>
        <location evidence="1 8">Cell membrane</location>
        <topology evidence="1 8">Multi-pass membrane protein</topology>
    </subcellularLocation>
</comment>
<keyword evidence="4 8" id="KW-1003">Cell membrane</keyword>
<accession>A0A4U8TAJ8</accession>
<dbReference type="NCBIfam" id="TIGR00795">
    <property type="entry name" value="lctP"/>
    <property type="match status" value="1"/>
</dbReference>
<dbReference type="GO" id="GO:0015129">
    <property type="term" value="F:lactate transmembrane transporter activity"/>
    <property type="evidence" value="ECO:0007669"/>
    <property type="project" value="UniProtKB-UniRule"/>
</dbReference>
<name>A0A4U8TAJ8_9HELI</name>
<evidence type="ECO:0000256" key="3">
    <source>
        <dbReference type="ARBA" id="ARBA00022448"/>
    </source>
</evidence>
<feature type="transmembrane region" description="Helical" evidence="8">
    <location>
        <begin position="437"/>
        <end position="454"/>
    </location>
</feature>
<feature type="transmembrane region" description="Helical" evidence="8">
    <location>
        <begin position="294"/>
        <end position="315"/>
    </location>
</feature>
<dbReference type="OrthoDB" id="9761056at2"/>
<feature type="transmembrane region" description="Helical" evidence="8">
    <location>
        <begin position="466"/>
        <end position="488"/>
    </location>
</feature>
<comment type="caution">
    <text evidence="9">The sequence shown here is derived from an EMBL/GenBank/DDBJ whole genome shotgun (WGS) entry which is preliminary data.</text>
</comment>
<proteinExistence type="inferred from homology"/>
<feature type="transmembrane region" description="Helical" evidence="8">
    <location>
        <begin position="392"/>
        <end position="417"/>
    </location>
</feature>
<evidence type="ECO:0000256" key="8">
    <source>
        <dbReference type="RuleBase" id="RU365092"/>
    </source>
</evidence>
<dbReference type="Proteomes" id="UP000029733">
    <property type="component" value="Unassembled WGS sequence"/>
</dbReference>